<dbReference type="KEGG" id="aplc:110974079"/>
<feature type="domain" description="Shavenoid isoform B-like N-terminal" evidence="4">
    <location>
        <begin position="48"/>
        <end position="109"/>
    </location>
</feature>
<name>A0A8B7XLU0_ACAPL</name>
<feature type="transmembrane region" description="Helical" evidence="2">
    <location>
        <begin position="294"/>
        <end position="316"/>
    </location>
</feature>
<keyword evidence="2" id="KW-0812">Transmembrane</keyword>
<feature type="compositionally biased region" description="Low complexity" evidence="1">
    <location>
        <begin position="415"/>
        <end position="433"/>
    </location>
</feature>
<keyword evidence="2" id="KW-0472">Membrane</keyword>
<feature type="region of interest" description="Disordered" evidence="1">
    <location>
        <begin position="361"/>
        <end position="515"/>
    </location>
</feature>
<keyword evidence="5" id="KW-1185">Reference proteome</keyword>
<sequence>MLVPSTVLPLTMILGLPLMSARSDHQQQQQGPPFDEASLLECTGDQFWVNVTRRDDGDALTSACPRCGDLCLQAGAVRLRCDLREYPCTCRCPENQTFRTDINLCVDSFSGCSSHPSILKSSRIPFVDFPGTLSPSPQPGASNDPDSPVTPCQVRRTRVLRCGGWGSLESLNVTEDGQLWRVALETDRAVGSSVLWTGSQDAFQSLSGYVLNLEISCPSDNPETTSCAVVKMAGTRGYAVSMGSTSPTSVVHDVTGEEVTTEGALLKWLVTSNSTSAGNYTKEMSDEEYRQLEMLVTAVCLSVALLLCVWLTCFALEKRVQSKKRGSEKHFASQTRTYTHEVSHCRKTLMDVYDMPMIRSNASTSGGTEEDDAASLPVVSLKKKEKEAAAAEKKRDHQANGEDSTSPSSSEQRIETGSSSETLASETAASQTSYLGVPGKNSNDPEFKNWRPCAKQPPSGAAKSASSLSPIKKKNPPGILKKSPNTSPTRSPTRSPSMARRSPTKKGILIKRSPTLHMRWKGVVARHFQQSQAQPQSQTQSGEGIEMRVVNGLTAQEPHQVPKRSILKHSSRWRALAPKLAPMVRAEEMDDDVPKQDDDAKHRVVIKCEIHHEDERRETDLDSDEKAYTEKSPLTKSIKMVLDPRLDAPNKKNCIEWRREEYDGVPCTDV</sequence>
<organism evidence="5 6">
    <name type="scientific">Acanthaster planci</name>
    <name type="common">Crown-of-thorns starfish</name>
    <dbReference type="NCBI Taxonomy" id="133434"/>
    <lineage>
        <taxon>Eukaryota</taxon>
        <taxon>Metazoa</taxon>
        <taxon>Echinodermata</taxon>
        <taxon>Eleutherozoa</taxon>
        <taxon>Asterozoa</taxon>
        <taxon>Asteroidea</taxon>
        <taxon>Valvatacea</taxon>
        <taxon>Valvatida</taxon>
        <taxon>Acanthasteridae</taxon>
        <taxon>Acanthaster</taxon>
    </lineage>
</organism>
<evidence type="ECO:0000256" key="1">
    <source>
        <dbReference type="SAM" id="MobiDB-lite"/>
    </source>
</evidence>
<evidence type="ECO:0000259" key="4">
    <source>
        <dbReference type="Pfam" id="PF23328"/>
    </source>
</evidence>
<reference evidence="6" key="1">
    <citation type="submission" date="2025-08" db="UniProtKB">
        <authorList>
            <consortium name="RefSeq"/>
        </authorList>
    </citation>
    <scope>IDENTIFICATION</scope>
</reference>
<dbReference type="RefSeq" id="XP_022081122.1">
    <property type="nucleotide sequence ID" value="XM_022225430.1"/>
</dbReference>
<keyword evidence="3" id="KW-0732">Signal</keyword>
<evidence type="ECO:0000313" key="6">
    <source>
        <dbReference type="RefSeq" id="XP_022081122.1"/>
    </source>
</evidence>
<feature type="compositionally biased region" description="Polar residues" evidence="1">
    <location>
        <begin position="133"/>
        <end position="145"/>
    </location>
</feature>
<keyword evidence="2" id="KW-1133">Transmembrane helix</keyword>
<dbReference type="OMA" id="LCNITHA"/>
<dbReference type="InterPro" id="IPR057507">
    <property type="entry name" value="Sha_B-like_N"/>
</dbReference>
<accession>A0A8B7XLU0</accession>
<feature type="compositionally biased region" description="Polar residues" evidence="1">
    <location>
        <begin position="401"/>
        <end position="411"/>
    </location>
</feature>
<dbReference type="GeneID" id="110974079"/>
<feature type="chain" id="PRO_5034874605" evidence="3">
    <location>
        <begin position="22"/>
        <end position="670"/>
    </location>
</feature>
<gene>
    <name evidence="6" type="primary">LOC110974079</name>
</gene>
<feature type="compositionally biased region" description="Low complexity" evidence="1">
    <location>
        <begin position="483"/>
        <end position="501"/>
    </location>
</feature>
<feature type="region of interest" description="Disordered" evidence="1">
    <location>
        <begin position="130"/>
        <end position="150"/>
    </location>
</feature>
<feature type="compositionally biased region" description="Basic and acidic residues" evidence="1">
    <location>
        <begin position="382"/>
        <end position="400"/>
    </location>
</feature>
<evidence type="ECO:0000256" key="3">
    <source>
        <dbReference type="SAM" id="SignalP"/>
    </source>
</evidence>
<dbReference type="AlphaFoldDB" id="A0A8B7XLU0"/>
<proteinExistence type="predicted"/>
<dbReference type="Pfam" id="PF23328">
    <property type="entry name" value="Sha_B_N"/>
    <property type="match status" value="1"/>
</dbReference>
<evidence type="ECO:0000313" key="5">
    <source>
        <dbReference type="Proteomes" id="UP000694845"/>
    </source>
</evidence>
<dbReference type="OrthoDB" id="6346242at2759"/>
<dbReference type="Proteomes" id="UP000694845">
    <property type="component" value="Unplaced"/>
</dbReference>
<protein>
    <submittedName>
        <fullName evidence="6">Uncharacterized protein LOC110974079</fullName>
    </submittedName>
</protein>
<feature type="signal peptide" evidence="3">
    <location>
        <begin position="1"/>
        <end position="21"/>
    </location>
</feature>
<evidence type="ECO:0000256" key="2">
    <source>
        <dbReference type="SAM" id="Phobius"/>
    </source>
</evidence>